<sequence length="263" mass="27805">MLRLDPALPIIWTSPRSVRLGAQRAIATLDDVDDDTAALLDRMQRGVVPTEPAVVLGDERAAALLAVLAPALDHRERPRLRVEVRGAGPVAGTVRRVLEEDGHRIAQRRLDVAISVADWRLPDLERQRLLRRDRVHVPVIVGDQRIVVGPWTVPGEGACPRCADLADTHAAVPQGLPPIREVPAAAVAQTVAHVAVLVNLHALGLAEAGVGASIDLDSGALSAERWSPHPQCGCRALPGSATASGASDPTRRHARGAASCVPA</sequence>
<reference evidence="3" key="1">
    <citation type="submission" date="2016-10" db="EMBL/GenBank/DDBJ databases">
        <authorList>
            <person name="Varghese N."/>
            <person name="Submissions S."/>
        </authorList>
    </citation>
    <scope>NUCLEOTIDE SEQUENCE [LARGE SCALE GENOMIC DNA]</scope>
    <source>
        <strain evidence="3">DSM 22002</strain>
    </source>
</reference>
<evidence type="ECO:0000313" key="3">
    <source>
        <dbReference type="Proteomes" id="UP000198822"/>
    </source>
</evidence>
<proteinExistence type="predicted"/>
<keyword evidence="3" id="KW-1185">Reference proteome</keyword>
<evidence type="ECO:0000256" key="1">
    <source>
        <dbReference type="SAM" id="MobiDB-lite"/>
    </source>
</evidence>
<name>A0A1G8G981_9MICO</name>
<dbReference type="EMBL" id="LT629695">
    <property type="protein sequence ID" value="SDH90957.1"/>
    <property type="molecule type" value="Genomic_DNA"/>
</dbReference>
<evidence type="ECO:0008006" key="4">
    <source>
        <dbReference type="Google" id="ProtNLM"/>
    </source>
</evidence>
<accession>A0A1G8G981</accession>
<evidence type="ECO:0000313" key="2">
    <source>
        <dbReference type="EMBL" id="SDH90957.1"/>
    </source>
</evidence>
<dbReference type="Gene3D" id="3.40.50.720">
    <property type="entry name" value="NAD(P)-binding Rossmann-like Domain"/>
    <property type="match status" value="1"/>
</dbReference>
<feature type="region of interest" description="Disordered" evidence="1">
    <location>
        <begin position="240"/>
        <end position="263"/>
    </location>
</feature>
<dbReference type="AlphaFoldDB" id="A0A1G8G981"/>
<organism evidence="2 3">
    <name type="scientific">Agrococcus jejuensis</name>
    <dbReference type="NCBI Taxonomy" id="399736"/>
    <lineage>
        <taxon>Bacteria</taxon>
        <taxon>Bacillati</taxon>
        <taxon>Actinomycetota</taxon>
        <taxon>Actinomycetes</taxon>
        <taxon>Micrococcales</taxon>
        <taxon>Microbacteriaceae</taxon>
        <taxon>Agrococcus</taxon>
    </lineage>
</organism>
<dbReference type="Proteomes" id="UP000198822">
    <property type="component" value="Chromosome I"/>
</dbReference>
<gene>
    <name evidence="2" type="ORF">SAMN04489720_2815</name>
</gene>
<dbReference type="STRING" id="399736.SAMN04489720_2815"/>
<protein>
    <recommendedName>
        <fullName evidence="4">Bacteriocin biosynthesis cyclodehydratase domain-containing protein</fullName>
    </recommendedName>
</protein>